<dbReference type="Gene3D" id="3.30.470.20">
    <property type="entry name" value="ATP-grasp fold, B domain"/>
    <property type="match status" value="2"/>
</dbReference>
<dbReference type="InterPro" id="IPR005479">
    <property type="entry name" value="CPAse_ATP-bd"/>
</dbReference>
<evidence type="ECO:0000256" key="2">
    <source>
        <dbReference type="ARBA" id="ARBA00022598"/>
    </source>
</evidence>
<evidence type="ECO:0000256" key="5">
    <source>
        <dbReference type="ARBA" id="ARBA00022840"/>
    </source>
</evidence>
<dbReference type="InterPro" id="IPR016185">
    <property type="entry name" value="PreATP-grasp_dom_sf"/>
</dbReference>
<evidence type="ECO:0000256" key="8">
    <source>
        <dbReference type="PROSITE-ProRule" id="PRU00409"/>
    </source>
</evidence>
<accession>A0ABY7RU36</accession>
<dbReference type="InterPro" id="IPR005483">
    <property type="entry name" value="CPSase_dom"/>
</dbReference>
<dbReference type="SMART" id="SM01096">
    <property type="entry name" value="CPSase_L_D3"/>
    <property type="match status" value="1"/>
</dbReference>
<dbReference type="InterPro" id="IPR006275">
    <property type="entry name" value="CPSase_lsu"/>
</dbReference>
<evidence type="ECO:0000313" key="11">
    <source>
        <dbReference type="Proteomes" id="UP001202717"/>
    </source>
</evidence>
<dbReference type="PANTHER" id="PTHR11405">
    <property type="entry name" value="CARBAMOYLTRANSFERASE FAMILY MEMBER"/>
    <property type="match status" value="1"/>
</dbReference>
<organism evidence="10 11">
    <name type="scientific">Psychroserpens ponticola</name>
    <dbReference type="NCBI Taxonomy" id="2932268"/>
    <lineage>
        <taxon>Bacteria</taxon>
        <taxon>Pseudomonadati</taxon>
        <taxon>Bacteroidota</taxon>
        <taxon>Flavobacteriia</taxon>
        <taxon>Flavobacteriales</taxon>
        <taxon>Flavobacteriaceae</taxon>
        <taxon>Psychroserpens</taxon>
    </lineage>
</organism>
<dbReference type="Gene3D" id="1.10.1030.10">
    <property type="entry name" value="Carbamoyl-phosphate synthetase, large subunit oligomerisation domain"/>
    <property type="match status" value="1"/>
</dbReference>
<dbReference type="PROSITE" id="PS51257">
    <property type="entry name" value="PROKAR_LIPOPROTEIN"/>
    <property type="match status" value="1"/>
</dbReference>
<dbReference type="Gene3D" id="3.40.50.20">
    <property type="match status" value="2"/>
</dbReference>
<evidence type="ECO:0000256" key="3">
    <source>
        <dbReference type="ARBA" id="ARBA00022737"/>
    </source>
</evidence>
<proteinExistence type="inferred from homology"/>
<dbReference type="SUPFAM" id="SSF48108">
    <property type="entry name" value="Carbamoyl phosphate synthetase, large subunit connection domain"/>
    <property type="match status" value="1"/>
</dbReference>
<keyword evidence="11" id="KW-1185">Reference proteome</keyword>
<dbReference type="Pfam" id="PF02786">
    <property type="entry name" value="CPSase_L_D2"/>
    <property type="match status" value="2"/>
</dbReference>
<gene>
    <name evidence="10" type="primary">carB</name>
    <name evidence="10" type="ORF">MUN68_011170</name>
</gene>
<protein>
    <recommendedName>
        <fullName evidence="6">carbamoyl-phosphate synthase (ammonia)</fullName>
        <ecNumber evidence="6">6.3.4.16</ecNumber>
    </recommendedName>
</protein>
<dbReference type="Gene3D" id="3.30.1490.20">
    <property type="entry name" value="ATP-grasp fold, A domain"/>
    <property type="match status" value="1"/>
</dbReference>
<dbReference type="SMART" id="SM01209">
    <property type="entry name" value="GARS_A"/>
    <property type="match status" value="1"/>
</dbReference>
<sequence>MPKNEKLKSILIIGSGPIVIGQACEFDYSGTQALRSLREDGIETILINSNPATIMTDPTMADHVYLLPLTTKSIIKILKEHPQIDAVLPTMGGQTALNLCIEADEKGIWKDFNIDLIGVDIDAINITEDREQFRELMLKIGVGMAPQATANSYLKGKEIAQEFGFPLVIRASYTLGGAGASFVYKEEEFDELLTRGLEVSPIHEVMIDKALIGWKEYELELLRDKNDNVVIICTIENMDPMGIHTGDSITVAPAMTLSDKTFQKMRDMAIHMMRSIGDFSGGCNVQFAVSPDEKEEIIAIEINPRVSRSSALASKATGYPIAKVAAKLAIGYTLDELSNQITGSTSALFEPTLDYVVVKIPRWNFDKFEGSDRRLGLQMKAVGEVMAIGRSFQEALHKATQSLEIKRNGLGADGKGYKDYQQIIDKLTYASWDRVFAIYDAIQMGIPLSRIHEITKIDMWYLKQYEELHELEKEISKFTIDTIDRELLLEAKQKGYGDRQIAHMLKCLESQVYNKRDEFNINRVYKLVDTCAAEFKAETPYYYSTFENEVETADGKKFSANESIVSDKKKIIVLGSGPNRIGQGIEFDYCCVHGVLAASECGYETIMINCNPETVSTDFDISDKLYFEPVFWEHIYDIIRHEKPEGVIVQLGGQTALKLAEKLDRYGIKILGTTYQSLDLAEDRGLFSNLLKENNIPYPQFDIATTADEASAIADVLDFPILVRPSYVLGGQGMKIVINKQELEEHVVDLLRRMPGNQLLLDHYLDGAIEAEADAICDGENVYIIGIMEHIEPCGIHSGDSNATLPPFNLGEFVMQQIKDHTKKIALALNTVGLINIQFAIKDDMVYIIEANPRASRTVPFIAKAYGEPYVNYATKVMLGEKKVTDFNFNPQLEGYAIKQPVFSFNKFPNVNKQLGPEMKSTGESILFIDSLKDDEFYNLYSRRKMYLSK</sequence>
<comment type="catalytic activity">
    <reaction evidence="7">
        <text>hydrogencarbonate + NH4(+) + 2 ATP = carbamoyl phosphate + 2 ADP + phosphate + 2 H(+)</text>
        <dbReference type="Rhea" id="RHEA:18029"/>
        <dbReference type="ChEBI" id="CHEBI:15378"/>
        <dbReference type="ChEBI" id="CHEBI:17544"/>
        <dbReference type="ChEBI" id="CHEBI:28938"/>
        <dbReference type="ChEBI" id="CHEBI:30616"/>
        <dbReference type="ChEBI" id="CHEBI:43474"/>
        <dbReference type="ChEBI" id="CHEBI:58228"/>
        <dbReference type="ChEBI" id="CHEBI:456216"/>
        <dbReference type="EC" id="6.3.4.16"/>
    </reaction>
</comment>
<dbReference type="GO" id="GO:0004088">
    <property type="term" value="F:carbamoyl-phosphate synthase (glutamine-hydrolyzing) activity"/>
    <property type="evidence" value="ECO:0007669"/>
    <property type="project" value="UniProtKB-EC"/>
</dbReference>
<evidence type="ECO:0000256" key="7">
    <source>
        <dbReference type="ARBA" id="ARBA00047359"/>
    </source>
</evidence>
<dbReference type="Pfam" id="PF02787">
    <property type="entry name" value="CPSase_L_D3"/>
    <property type="match status" value="1"/>
</dbReference>
<dbReference type="InterPro" id="IPR011761">
    <property type="entry name" value="ATP-grasp"/>
</dbReference>
<feature type="domain" description="ATP-grasp" evidence="9">
    <location>
        <begin position="134"/>
        <end position="330"/>
    </location>
</feature>
<keyword evidence="5 8" id="KW-0067">ATP-binding</keyword>
<keyword evidence="3" id="KW-0677">Repeat</keyword>
<evidence type="ECO:0000259" key="9">
    <source>
        <dbReference type="PROSITE" id="PS50975"/>
    </source>
</evidence>
<evidence type="ECO:0000256" key="4">
    <source>
        <dbReference type="ARBA" id="ARBA00022741"/>
    </source>
</evidence>
<dbReference type="PROSITE" id="PS50975">
    <property type="entry name" value="ATP_GRASP"/>
    <property type="match status" value="2"/>
</dbReference>
<dbReference type="NCBIfam" id="NF009455">
    <property type="entry name" value="PRK12815.1"/>
    <property type="match status" value="1"/>
</dbReference>
<dbReference type="NCBIfam" id="TIGR01369">
    <property type="entry name" value="CPSaseII_lrg"/>
    <property type="match status" value="1"/>
</dbReference>
<comment type="similarity">
    <text evidence="1">Belongs to the CarB family.</text>
</comment>
<evidence type="ECO:0000313" key="10">
    <source>
        <dbReference type="EMBL" id="WCO00626.1"/>
    </source>
</evidence>
<dbReference type="SUPFAM" id="SSF56059">
    <property type="entry name" value="Glutathione synthetase ATP-binding domain-like"/>
    <property type="match status" value="2"/>
</dbReference>
<dbReference type="EC" id="6.3.4.16" evidence="6"/>
<name>A0ABY7RU36_9FLAO</name>
<dbReference type="Proteomes" id="UP001202717">
    <property type="component" value="Chromosome"/>
</dbReference>
<keyword evidence="2 10" id="KW-0436">Ligase</keyword>
<dbReference type="InterPro" id="IPR013815">
    <property type="entry name" value="ATP_grasp_subdomain_1"/>
</dbReference>
<keyword evidence="4 8" id="KW-0547">Nucleotide-binding</keyword>
<dbReference type="RefSeq" id="WP_249996208.1">
    <property type="nucleotide sequence ID" value="NZ_CP116221.1"/>
</dbReference>
<evidence type="ECO:0000256" key="1">
    <source>
        <dbReference type="ARBA" id="ARBA00009799"/>
    </source>
</evidence>
<dbReference type="PROSITE" id="PS00866">
    <property type="entry name" value="CPSASE_1"/>
    <property type="match status" value="2"/>
</dbReference>
<dbReference type="PANTHER" id="PTHR11405:SF53">
    <property type="entry name" value="CARBAMOYL-PHOSPHATE SYNTHASE [AMMONIA], MITOCHONDRIAL"/>
    <property type="match status" value="1"/>
</dbReference>
<dbReference type="PRINTS" id="PR00098">
    <property type="entry name" value="CPSASE"/>
</dbReference>
<dbReference type="Pfam" id="PF25596">
    <property type="entry name" value="CPSase_L_D1"/>
    <property type="match status" value="2"/>
</dbReference>
<dbReference type="InterPro" id="IPR058047">
    <property type="entry name" value="CPSase_preATP-grasp"/>
</dbReference>
<dbReference type="EMBL" id="CP116221">
    <property type="protein sequence ID" value="WCO00626.1"/>
    <property type="molecule type" value="Genomic_DNA"/>
</dbReference>
<dbReference type="InterPro" id="IPR005480">
    <property type="entry name" value="CPSase_lsu_oligo"/>
</dbReference>
<dbReference type="SUPFAM" id="SSF52440">
    <property type="entry name" value="PreATP-grasp domain"/>
    <property type="match status" value="2"/>
</dbReference>
<reference evidence="10 11" key="1">
    <citation type="submission" date="2023-01" db="EMBL/GenBank/DDBJ databases">
        <title>Psychroserpens ponticola sp. nov., isolated from seawater.</title>
        <authorList>
            <person name="Kristyanto S."/>
            <person name="Jung J."/>
            <person name="Kim J.M."/>
            <person name="Jeon C.O."/>
        </authorList>
    </citation>
    <scope>NUCLEOTIDE SEQUENCE [LARGE SCALE GENOMIC DNA]</scope>
    <source>
        <strain evidence="10 11">MSW6</strain>
    </source>
</reference>
<dbReference type="NCBIfam" id="NF003671">
    <property type="entry name" value="PRK05294.1"/>
    <property type="match status" value="1"/>
</dbReference>
<dbReference type="PROSITE" id="PS00867">
    <property type="entry name" value="CPSASE_2"/>
    <property type="match status" value="1"/>
</dbReference>
<feature type="domain" description="ATP-grasp" evidence="9">
    <location>
        <begin position="688"/>
        <end position="879"/>
    </location>
</feature>
<dbReference type="InterPro" id="IPR036897">
    <property type="entry name" value="CarbamoylP_synth_lsu_oligo_sf"/>
</dbReference>
<evidence type="ECO:0000256" key="6">
    <source>
        <dbReference type="ARBA" id="ARBA00044063"/>
    </source>
</evidence>